<accession>A0ABY3USB7</accession>
<dbReference type="RefSeq" id="WP_239721612.1">
    <property type="nucleotide sequence ID" value="NZ_CP092423.2"/>
</dbReference>
<dbReference type="Proteomes" id="UP001055171">
    <property type="component" value="Chromosome"/>
</dbReference>
<proteinExistence type="predicted"/>
<sequence length="141" mass="15740">MDTDVVGLPVAEPTWPAETKSCCSQSSVTVYLTPQQLKMAQWGLIPGFWEHTLYYEAARALTEQRFSQLKSPHVARLDSLTSGPRRTPMIKIGVALAAAAVNIRAQQNHDLNKKRKEAIDIRLRQVAIELGHPPTQMPPRT</sequence>
<organism evidence="1 2">
    <name type="scientific">Mycobacterium lentiflavum</name>
    <dbReference type="NCBI Taxonomy" id="141349"/>
    <lineage>
        <taxon>Bacteria</taxon>
        <taxon>Bacillati</taxon>
        <taxon>Actinomycetota</taxon>
        <taxon>Actinomycetes</taxon>
        <taxon>Mycobacteriales</taxon>
        <taxon>Mycobacteriaceae</taxon>
        <taxon>Mycobacterium</taxon>
        <taxon>Mycobacterium simiae complex</taxon>
    </lineage>
</organism>
<keyword evidence="2" id="KW-1185">Reference proteome</keyword>
<name>A0ABY3USB7_MYCLN</name>
<dbReference type="EMBL" id="CP092423">
    <property type="protein sequence ID" value="ULP42488.1"/>
    <property type="molecule type" value="Genomic_DNA"/>
</dbReference>
<gene>
    <name evidence="1" type="ORF">MJO58_00185</name>
</gene>
<protein>
    <submittedName>
        <fullName evidence="1">Uncharacterized protein</fullName>
    </submittedName>
</protein>
<reference evidence="1" key="1">
    <citation type="submission" date="2022-08" db="EMBL/GenBank/DDBJ databases">
        <title>Complete genome sequence of 14 non-tuberculosis mycobacteria type-strains.</title>
        <authorList>
            <person name="Igarashi Y."/>
            <person name="Osugi A."/>
            <person name="Mitarai S."/>
        </authorList>
    </citation>
    <scope>NUCLEOTIDE SEQUENCE</scope>
    <source>
        <strain evidence="1">ATCC 51985</strain>
    </source>
</reference>
<evidence type="ECO:0000313" key="1">
    <source>
        <dbReference type="EMBL" id="ULP42488.1"/>
    </source>
</evidence>
<evidence type="ECO:0000313" key="2">
    <source>
        <dbReference type="Proteomes" id="UP001055171"/>
    </source>
</evidence>